<evidence type="ECO:0008006" key="4">
    <source>
        <dbReference type="Google" id="ProtNLM"/>
    </source>
</evidence>
<dbReference type="Proteomes" id="UP000054217">
    <property type="component" value="Unassembled WGS sequence"/>
</dbReference>
<proteinExistence type="predicted"/>
<feature type="compositionally biased region" description="Basic and acidic residues" evidence="1">
    <location>
        <begin position="44"/>
        <end position="74"/>
    </location>
</feature>
<name>A0A0C3JXY5_PISTI</name>
<feature type="compositionally biased region" description="Polar residues" evidence="1">
    <location>
        <begin position="1"/>
        <end position="19"/>
    </location>
</feature>
<reference evidence="2 3" key="1">
    <citation type="submission" date="2014-04" db="EMBL/GenBank/DDBJ databases">
        <authorList>
            <consortium name="DOE Joint Genome Institute"/>
            <person name="Kuo A."/>
            <person name="Kohler A."/>
            <person name="Costa M.D."/>
            <person name="Nagy L.G."/>
            <person name="Floudas D."/>
            <person name="Copeland A."/>
            <person name="Barry K.W."/>
            <person name="Cichocki N."/>
            <person name="Veneault-Fourrey C."/>
            <person name="LaButti K."/>
            <person name="Lindquist E.A."/>
            <person name="Lipzen A."/>
            <person name="Lundell T."/>
            <person name="Morin E."/>
            <person name="Murat C."/>
            <person name="Sun H."/>
            <person name="Tunlid A."/>
            <person name="Henrissat B."/>
            <person name="Grigoriev I.V."/>
            <person name="Hibbett D.S."/>
            <person name="Martin F."/>
            <person name="Nordberg H.P."/>
            <person name="Cantor M.N."/>
            <person name="Hua S.X."/>
        </authorList>
    </citation>
    <scope>NUCLEOTIDE SEQUENCE [LARGE SCALE GENOMIC DNA]</scope>
    <source>
        <strain evidence="2 3">Marx 270</strain>
    </source>
</reference>
<dbReference type="EMBL" id="KN831982">
    <property type="protein sequence ID" value="KIO02267.1"/>
    <property type="molecule type" value="Genomic_DNA"/>
</dbReference>
<sequence length="95" mass="10635">KAKQSSSKRSNPETVVDSSSSRHHPKKRQKIDGQSKKSSSTQRPQHDDDRFKDSRGTGSRQKTEEGYNIYKEDELGIGNEGGDTPLCPFDCNCCM</sequence>
<dbReference type="InterPro" id="IPR013885">
    <property type="entry name" value="DUF1764_euk"/>
</dbReference>
<dbReference type="PANTHER" id="PTHR34066">
    <property type="entry name" value="GROWTH FACTOR 2"/>
    <property type="match status" value="1"/>
</dbReference>
<reference evidence="3" key="2">
    <citation type="submission" date="2015-01" db="EMBL/GenBank/DDBJ databases">
        <title>Evolutionary Origins and Diversification of the Mycorrhizal Mutualists.</title>
        <authorList>
            <consortium name="DOE Joint Genome Institute"/>
            <consortium name="Mycorrhizal Genomics Consortium"/>
            <person name="Kohler A."/>
            <person name="Kuo A."/>
            <person name="Nagy L.G."/>
            <person name="Floudas D."/>
            <person name="Copeland A."/>
            <person name="Barry K.W."/>
            <person name="Cichocki N."/>
            <person name="Veneault-Fourrey C."/>
            <person name="LaButti K."/>
            <person name="Lindquist E.A."/>
            <person name="Lipzen A."/>
            <person name="Lundell T."/>
            <person name="Morin E."/>
            <person name="Murat C."/>
            <person name="Riley R."/>
            <person name="Ohm R."/>
            <person name="Sun H."/>
            <person name="Tunlid A."/>
            <person name="Henrissat B."/>
            <person name="Grigoriev I.V."/>
            <person name="Hibbett D.S."/>
            <person name="Martin F."/>
        </authorList>
    </citation>
    <scope>NUCLEOTIDE SEQUENCE [LARGE SCALE GENOMIC DNA]</scope>
    <source>
        <strain evidence="3">Marx 270</strain>
    </source>
</reference>
<accession>A0A0C3JXY5</accession>
<feature type="region of interest" description="Disordered" evidence="1">
    <location>
        <begin position="1"/>
        <end position="81"/>
    </location>
</feature>
<dbReference type="InParanoid" id="A0A0C3JXY5"/>
<feature type="non-terminal residue" evidence="2">
    <location>
        <position position="1"/>
    </location>
</feature>
<feature type="non-terminal residue" evidence="2">
    <location>
        <position position="95"/>
    </location>
</feature>
<organism evidence="2 3">
    <name type="scientific">Pisolithus tinctorius Marx 270</name>
    <dbReference type="NCBI Taxonomy" id="870435"/>
    <lineage>
        <taxon>Eukaryota</taxon>
        <taxon>Fungi</taxon>
        <taxon>Dikarya</taxon>
        <taxon>Basidiomycota</taxon>
        <taxon>Agaricomycotina</taxon>
        <taxon>Agaricomycetes</taxon>
        <taxon>Agaricomycetidae</taxon>
        <taxon>Boletales</taxon>
        <taxon>Sclerodermatineae</taxon>
        <taxon>Pisolithaceae</taxon>
        <taxon>Pisolithus</taxon>
    </lineage>
</organism>
<protein>
    <recommendedName>
        <fullName evidence="4">DUF1764 domain-containing protein</fullName>
    </recommendedName>
</protein>
<gene>
    <name evidence="2" type="ORF">M404DRAFT_85063</name>
</gene>
<dbReference type="OrthoDB" id="20835at2759"/>
<dbReference type="AlphaFoldDB" id="A0A0C3JXY5"/>
<evidence type="ECO:0000313" key="3">
    <source>
        <dbReference type="Proteomes" id="UP000054217"/>
    </source>
</evidence>
<dbReference type="PANTHER" id="PTHR34066:SF1">
    <property type="entry name" value="DUF1764 FAMILY PROTEIN"/>
    <property type="match status" value="1"/>
</dbReference>
<dbReference type="Pfam" id="PF08576">
    <property type="entry name" value="DUF1764"/>
    <property type="match status" value="1"/>
</dbReference>
<evidence type="ECO:0000256" key="1">
    <source>
        <dbReference type="SAM" id="MobiDB-lite"/>
    </source>
</evidence>
<keyword evidence="3" id="KW-1185">Reference proteome</keyword>
<evidence type="ECO:0000313" key="2">
    <source>
        <dbReference type="EMBL" id="KIO02267.1"/>
    </source>
</evidence>
<dbReference type="HOGENOM" id="CLU_103523_3_1_1"/>